<reference evidence="2 3" key="1">
    <citation type="submission" date="2023-07" db="EMBL/GenBank/DDBJ databases">
        <title>Sequencing the genomes of 1000 actinobacteria strains.</title>
        <authorList>
            <person name="Klenk H.-P."/>
        </authorList>
    </citation>
    <scope>NUCLEOTIDE SEQUENCE [LARGE SCALE GENOMIC DNA]</scope>
    <source>
        <strain evidence="2 3">DSM 44109</strain>
    </source>
</reference>
<feature type="transmembrane region" description="Helical" evidence="1">
    <location>
        <begin position="431"/>
        <end position="454"/>
    </location>
</feature>
<protein>
    <recommendedName>
        <fullName evidence="4">Glycosyltransferase RgtA/B/C/D-like domain-containing protein</fullName>
    </recommendedName>
</protein>
<feature type="transmembrane region" description="Helical" evidence="1">
    <location>
        <begin position="524"/>
        <end position="544"/>
    </location>
</feature>
<feature type="transmembrane region" description="Helical" evidence="1">
    <location>
        <begin position="32"/>
        <end position="53"/>
    </location>
</feature>
<evidence type="ECO:0000256" key="1">
    <source>
        <dbReference type="SAM" id="Phobius"/>
    </source>
</evidence>
<name>A0ABT9R3D8_9ACTN</name>
<feature type="transmembrane region" description="Helical" evidence="1">
    <location>
        <begin position="466"/>
        <end position="486"/>
    </location>
</feature>
<keyword evidence="1" id="KW-0472">Membrane</keyword>
<feature type="transmembrane region" description="Helical" evidence="1">
    <location>
        <begin position="90"/>
        <end position="110"/>
    </location>
</feature>
<feature type="transmembrane region" description="Helical" evidence="1">
    <location>
        <begin position="269"/>
        <end position="287"/>
    </location>
</feature>
<evidence type="ECO:0000313" key="2">
    <source>
        <dbReference type="EMBL" id="MDP9862970.1"/>
    </source>
</evidence>
<keyword evidence="3" id="KW-1185">Reference proteome</keyword>
<keyword evidence="1" id="KW-0812">Transmembrane</keyword>
<sequence>MDAATLVAGAEQVEGAPAAPRRGPRSRPWRRWLTVLPGVVAGLVTAGTLLAHATPARAIGLFAIYVALCLTLPGTLLWRALTRLPSPPAVDLAAGTALGYALEIPLYLAARAAGRPGLVVLGPLAVIVVFLVRPRLRRHWRSTAAARVPAGAAAAMAGVFCFLVVSGALTFFGANGPRWPGNAAPHVDMPFHLALVAELRNHLPPTVPHVLGEPLSYHWFVYADMAAASWVTGIEAQTILYRLAILPMVAVSVVLLPATALMVTGRWRAGVLGLLITYFAGPLNPYSRSAEDFPGGPLDAVLAWSSPTHTFGAAIFAALALLVAALLRERAPGKAIFVPVAALLAALTGAKATYLPLLAAGVCLLAAVDRVRSRRVDRTLVTLGLLTLAALAFAQAVIFGGASQGLGPRPFSTAVRTLGKIVSGVDVNGPWAVPAALSLIFLLAWAVIWAGVFGPRPAPGSGADRTLTLFLGIGLGGVAAVTLLGHPGLSQFYFLRAARPYLSIVAAAGVLAALATVPRRLRALVAGACVVAGGATAGAVRAAVPESPPDLAALGGVGFAVALALPWVLLCTVPAAALFLLRRAEWRRAAVILVIAGFSVPSVVQSTARALSPEPAPRRWEMPRAGLEAARWLRDHSGVDDVVATNAHCRFSSTYSSCDNRHFWISAYTERRILVEGWGYTPRTMRSLTDVDRQTMPLLPFWDSGLLAANDAVFTAPTAQAVGSLRERYGVRWLLVDGRRPAVSPDLGRFAELRHEKGRFAVYEITAGTPDGPWSPTRPFDYSTLSRRRPE</sequence>
<gene>
    <name evidence="2" type="ORF">J2S55_002236</name>
</gene>
<organism evidence="2 3">
    <name type="scientific">Streptosporangium brasiliense</name>
    <dbReference type="NCBI Taxonomy" id="47480"/>
    <lineage>
        <taxon>Bacteria</taxon>
        <taxon>Bacillati</taxon>
        <taxon>Actinomycetota</taxon>
        <taxon>Actinomycetes</taxon>
        <taxon>Streptosporangiales</taxon>
        <taxon>Streptosporangiaceae</taxon>
        <taxon>Streptosporangium</taxon>
    </lineage>
</organism>
<feature type="transmembrane region" description="Helical" evidence="1">
    <location>
        <begin position="148"/>
        <end position="172"/>
    </location>
</feature>
<feature type="transmembrane region" description="Helical" evidence="1">
    <location>
        <begin position="380"/>
        <end position="402"/>
    </location>
</feature>
<feature type="transmembrane region" description="Helical" evidence="1">
    <location>
        <begin position="239"/>
        <end position="262"/>
    </location>
</feature>
<feature type="transmembrane region" description="Helical" evidence="1">
    <location>
        <begin position="59"/>
        <end position="78"/>
    </location>
</feature>
<dbReference type="EMBL" id="JAUSRB010000002">
    <property type="protein sequence ID" value="MDP9862970.1"/>
    <property type="molecule type" value="Genomic_DNA"/>
</dbReference>
<keyword evidence="1" id="KW-1133">Transmembrane helix</keyword>
<dbReference type="RefSeq" id="WP_306859457.1">
    <property type="nucleotide sequence ID" value="NZ_JAUSRB010000002.1"/>
</dbReference>
<feature type="transmembrane region" description="Helical" evidence="1">
    <location>
        <begin position="307"/>
        <end position="327"/>
    </location>
</feature>
<evidence type="ECO:0000313" key="3">
    <source>
        <dbReference type="Proteomes" id="UP001230426"/>
    </source>
</evidence>
<evidence type="ECO:0008006" key="4">
    <source>
        <dbReference type="Google" id="ProtNLM"/>
    </source>
</evidence>
<comment type="caution">
    <text evidence="2">The sequence shown here is derived from an EMBL/GenBank/DDBJ whole genome shotgun (WGS) entry which is preliminary data.</text>
</comment>
<accession>A0ABT9R3D8</accession>
<proteinExistence type="predicted"/>
<dbReference type="Proteomes" id="UP001230426">
    <property type="component" value="Unassembled WGS sequence"/>
</dbReference>
<feature type="transmembrane region" description="Helical" evidence="1">
    <location>
        <begin position="116"/>
        <end position="136"/>
    </location>
</feature>
<feature type="transmembrane region" description="Helical" evidence="1">
    <location>
        <begin position="498"/>
        <end position="517"/>
    </location>
</feature>
<feature type="transmembrane region" description="Helical" evidence="1">
    <location>
        <begin position="556"/>
        <end position="581"/>
    </location>
</feature>